<accession>A0A6A6QWV0</accession>
<dbReference type="AlphaFoldDB" id="A0A6A6QWV0"/>
<dbReference type="EMBL" id="MU004188">
    <property type="protein sequence ID" value="KAF2496153.1"/>
    <property type="molecule type" value="Genomic_DNA"/>
</dbReference>
<protein>
    <submittedName>
        <fullName evidence="1">Uncharacterized protein</fullName>
    </submittedName>
</protein>
<evidence type="ECO:0000313" key="2">
    <source>
        <dbReference type="Proteomes" id="UP000799750"/>
    </source>
</evidence>
<organism evidence="1 2">
    <name type="scientific">Lophium mytilinum</name>
    <dbReference type="NCBI Taxonomy" id="390894"/>
    <lineage>
        <taxon>Eukaryota</taxon>
        <taxon>Fungi</taxon>
        <taxon>Dikarya</taxon>
        <taxon>Ascomycota</taxon>
        <taxon>Pezizomycotina</taxon>
        <taxon>Dothideomycetes</taxon>
        <taxon>Pleosporomycetidae</taxon>
        <taxon>Mytilinidiales</taxon>
        <taxon>Mytilinidiaceae</taxon>
        <taxon>Lophium</taxon>
    </lineage>
</organism>
<keyword evidence="2" id="KW-1185">Reference proteome</keyword>
<proteinExistence type="predicted"/>
<dbReference type="Proteomes" id="UP000799750">
    <property type="component" value="Unassembled WGS sequence"/>
</dbReference>
<name>A0A6A6QWV0_9PEZI</name>
<sequence>MKRSRNDFRRHQARRRLLGDLKGHLSLAALRRAGWPVQRTCMSFDPWTQTETHAQNRQPILPSHPRLVPWELPRLAAQKPMLPRNLSHELPCQSPNRCRQLQVDAAAPLARLPSGGCRVLHLELYRGLAGLRALHVLVLGRTSSPTDFRYVAAPIFFCQGAKTAVCIGAVQYLATQ</sequence>
<gene>
    <name evidence="1" type="ORF">BU16DRAFT_526673</name>
</gene>
<reference evidence="1" key="1">
    <citation type="journal article" date="2020" name="Stud. Mycol.">
        <title>101 Dothideomycetes genomes: a test case for predicting lifestyles and emergence of pathogens.</title>
        <authorList>
            <person name="Haridas S."/>
            <person name="Albert R."/>
            <person name="Binder M."/>
            <person name="Bloem J."/>
            <person name="Labutti K."/>
            <person name="Salamov A."/>
            <person name="Andreopoulos B."/>
            <person name="Baker S."/>
            <person name="Barry K."/>
            <person name="Bills G."/>
            <person name="Bluhm B."/>
            <person name="Cannon C."/>
            <person name="Castanera R."/>
            <person name="Culley D."/>
            <person name="Daum C."/>
            <person name="Ezra D."/>
            <person name="Gonzalez J."/>
            <person name="Henrissat B."/>
            <person name="Kuo A."/>
            <person name="Liang C."/>
            <person name="Lipzen A."/>
            <person name="Lutzoni F."/>
            <person name="Magnuson J."/>
            <person name="Mondo S."/>
            <person name="Nolan M."/>
            <person name="Ohm R."/>
            <person name="Pangilinan J."/>
            <person name="Park H.-J."/>
            <person name="Ramirez L."/>
            <person name="Alfaro M."/>
            <person name="Sun H."/>
            <person name="Tritt A."/>
            <person name="Yoshinaga Y."/>
            <person name="Zwiers L.-H."/>
            <person name="Turgeon B."/>
            <person name="Goodwin S."/>
            <person name="Spatafora J."/>
            <person name="Crous P."/>
            <person name="Grigoriev I."/>
        </authorList>
    </citation>
    <scope>NUCLEOTIDE SEQUENCE</scope>
    <source>
        <strain evidence="1">CBS 269.34</strain>
    </source>
</reference>
<evidence type="ECO:0000313" key="1">
    <source>
        <dbReference type="EMBL" id="KAF2496153.1"/>
    </source>
</evidence>